<evidence type="ECO:0000313" key="1">
    <source>
        <dbReference type="EMBL" id="UEQ12000.1"/>
    </source>
</evidence>
<dbReference type="EMBL" id="MK641509">
    <property type="protein sequence ID" value="UEQ12000.1"/>
    <property type="molecule type" value="Genomic_DNA"/>
</dbReference>
<keyword evidence="1" id="KW-0328">Glycosyltransferase</keyword>
<keyword evidence="1" id="KW-0150">Chloroplast</keyword>
<dbReference type="Gene3D" id="3.40.50.2020">
    <property type="match status" value="1"/>
</dbReference>
<keyword evidence="1" id="KW-0934">Plastid</keyword>
<keyword evidence="1" id="KW-0808">Transferase</keyword>
<proteinExistence type="predicted"/>
<dbReference type="GO" id="GO:0016757">
    <property type="term" value="F:glycosyltransferase activity"/>
    <property type="evidence" value="ECO:0007669"/>
    <property type="project" value="UniProtKB-KW"/>
</dbReference>
<organism evidence="1">
    <name type="scientific">Kumanoa mahlacensis</name>
    <dbReference type="NCBI Taxonomy" id="1196387"/>
    <lineage>
        <taxon>Eukaryota</taxon>
        <taxon>Rhodophyta</taxon>
        <taxon>Florideophyceae</taxon>
        <taxon>Nemaliophycidae</taxon>
        <taxon>Batrachospermales</taxon>
        <taxon>Batrachospermaceae</taxon>
        <taxon>Kumanoa</taxon>
    </lineage>
</organism>
<sequence>MFITFIKINIIMTLSIYTINHPLVQHWSSYILNVSNAKNEQKNIISQIFLILLYESTRKSTELINLYLNKLEYITEINLIDRKKTNLIFSEIYLTEILGKNIYQFFPEAQILSFQIINLNKNKHYIKFDDLSSFFQLNTHVIIIEQYLDLNSVSRIINLIDCTQYVIKKIQIICLMCSNEILQIINKKYNNINITIYTITIIENNNNTEIQYLLNKIFG</sequence>
<dbReference type="AlphaFoldDB" id="A0A8K1YUF5"/>
<dbReference type="InterPro" id="IPR029057">
    <property type="entry name" value="PRTase-like"/>
</dbReference>
<protein>
    <submittedName>
        <fullName evidence="1">Uracil phosphoribosyltransferase</fullName>
    </submittedName>
</protein>
<geneLocation type="chloroplast" evidence="1"/>
<name>A0A8K1YUF5_9FLOR</name>
<gene>
    <name evidence="1" type="primary">upp</name>
</gene>
<accession>A0A8K1YUF5</accession>
<reference evidence="1" key="1">
    <citation type="submission" date="2019-03" db="EMBL/GenBank/DDBJ databases">
        <title>Phycologia Chloroplast and mitochondrial genomes of Kumanoa mahlacensis.</title>
        <authorList>
            <person name="Fang K."/>
        </authorList>
    </citation>
    <scope>NUCLEOTIDE SEQUENCE</scope>
    <source>
        <strain evidence="1">SAS-FKP1701</strain>
    </source>
</reference>